<dbReference type="InterPro" id="IPR007848">
    <property type="entry name" value="Small_mtfrase_dom"/>
</dbReference>
<dbReference type="GO" id="GO:0032259">
    <property type="term" value="P:methylation"/>
    <property type="evidence" value="ECO:0007669"/>
    <property type="project" value="UniProtKB-KW"/>
</dbReference>
<keyword evidence="5" id="KW-1185">Reference proteome</keyword>
<accession>A0A7Y9KKH8</accession>
<dbReference type="AlphaFoldDB" id="A0A7Y9KKH8"/>
<dbReference type="PANTHER" id="PTHR47816:SF4">
    <property type="entry name" value="RIBOSOMAL RNA SMALL SUBUNIT METHYLTRANSFERASE C"/>
    <property type="match status" value="1"/>
</dbReference>
<dbReference type="InterPro" id="IPR029063">
    <property type="entry name" value="SAM-dependent_MTases_sf"/>
</dbReference>
<dbReference type="GO" id="GO:0008757">
    <property type="term" value="F:S-adenosylmethionine-dependent methyltransferase activity"/>
    <property type="evidence" value="ECO:0007669"/>
    <property type="project" value="InterPro"/>
</dbReference>
<protein>
    <submittedName>
        <fullName evidence="4">16S rRNA G1207 methylase RsmC</fullName>
    </submittedName>
</protein>
<evidence type="ECO:0000259" key="3">
    <source>
        <dbReference type="Pfam" id="PF05175"/>
    </source>
</evidence>
<dbReference type="Pfam" id="PF05175">
    <property type="entry name" value="MTS"/>
    <property type="match status" value="1"/>
</dbReference>
<evidence type="ECO:0000256" key="2">
    <source>
        <dbReference type="ARBA" id="ARBA00022679"/>
    </source>
</evidence>
<evidence type="ECO:0000313" key="4">
    <source>
        <dbReference type="EMBL" id="NYE20766.1"/>
    </source>
</evidence>
<dbReference type="Gene3D" id="3.40.50.150">
    <property type="entry name" value="Vaccinia Virus protein VP39"/>
    <property type="match status" value="1"/>
</dbReference>
<comment type="caution">
    <text evidence="4">The sequence shown here is derived from an EMBL/GenBank/DDBJ whole genome shotgun (WGS) entry which is preliminary data.</text>
</comment>
<dbReference type="CDD" id="cd02440">
    <property type="entry name" value="AdoMet_MTases"/>
    <property type="match status" value="1"/>
</dbReference>
<evidence type="ECO:0000313" key="5">
    <source>
        <dbReference type="Proteomes" id="UP000576969"/>
    </source>
</evidence>
<keyword evidence="1 4" id="KW-0489">Methyltransferase</keyword>
<organism evidence="4 5">
    <name type="scientific">Microbacterium immunditiarum</name>
    <dbReference type="NCBI Taxonomy" id="337480"/>
    <lineage>
        <taxon>Bacteria</taxon>
        <taxon>Bacillati</taxon>
        <taxon>Actinomycetota</taxon>
        <taxon>Actinomycetes</taxon>
        <taxon>Micrococcales</taxon>
        <taxon>Microbacteriaceae</taxon>
        <taxon>Microbacterium</taxon>
    </lineage>
</organism>
<sequence length="213" mass="23220">MSSDHYFSASPASAENLRRIRVTLAGRDVEVTTAAGVFSPDHIDSGTSVLLANTPPPPPGGDFLDLGCGWGPIALSLALQSPHATVWAVDVNERALDLVRRNAESLGLENVNAALPDDVPEDVAFRTIRSNPPIRVGKNQLHGLLERWIPRLAERSDAWLVVQRNLGSDSLQRWLAATFDQGYSVHRAATARGFRVIRVRRHGTPPTEPIDLT</sequence>
<proteinExistence type="predicted"/>
<dbReference type="RefSeq" id="WP_179490946.1">
    <property type="nucleotide sequence ID" value="NZ_JACCBV010000001.1"/>
</dbReference>
<reference evidence="4 5" key="1">
    <citation type="submission" date="2020-07" db="EMBL/GenBank/DDBJ databases">
        <title>Sequencing the genomes of 1000 actinobacteria strains.</title>
        <authorList>
            <person name="Klenk H.-P."/>
        </authorList>
    </citation>
    <scope>NUCLEOTIDE SEQUENCE [LARGE SCALE GENOMIC DNA]</scope>
    <source>
        <strain evidence="4 5">DSM 24662</strain>
    </source>
</reference>
<dbReference type="SUPFAM" id="SSF53335">
    <property type="entry name" value="S-adenosyl-L-methionine-dependent methyltransferases"/>
    <property type="match status" value="1"/>
</dbReference>
<name>A0A7Y9KKH8_9MICO</name>
<dbReference type="InterPro" id="IPR046977">
    <property type="entry name" value="RsmC/RlmG"/>
</dbReference>
<evidence type="ECO:0000256" key="1">
    <source>
        <dbReference type="ARBA" id="ARBA00022603"/>
    </source>
</evidence>
<dbReference type="Proteomes" id="UP000576969">
    <property type="component" value="Unassembled WGS sequence"/>
</dbReference>
<gene>
    <name evidence="4" type="ORF">BJ991_002794</name>
</gene>
<keyword evidence="2" id="KW-0808">Transferase</keyword>
<feature type="domain" description="Methyltransferase small" evidence="3">
    <location>
        <begin position="29"/>
        <end position="197"/>
    </location>
</feature>
<dbReference type="EMBL" id="JACCBV010000001">
    <property type="protein sequence ID" value="NYE20766.1"/>
    <property type="molecule type" value="Genomic_DNA"/>
</dbReference>
<dbReference type="PANTHER" id="PTHR47816">
    <property type="entry name" value="RIBOSOMAL RNA SMALL SUBUNIT METHYLTRANSFERASE C"/>
    <property type="match status" value="1"/>
</dbReference>